<protein>
    <submittedName>
        <fullName evidence="2">Uncharacterized protein</fullName>
    </submittedName>
</protein>
<evidence type="ECO:0000256" key="1">
    <source>
        <dbReference type="SAM" id="MobiDB-lite"/>
    </source>
</evidence>
<accession>R7Q6W6</accession>
<feature type="region of interest" description="Disordered" evidence="1">
    <location>
        <begin position="187"/>
        <end position="213"/>
    </location>
</feature>
<dbReference type="PANTHER" id="PTHR35698">
    <property type="entry name" value="DNA-BINDING PROTEIN RHL1"/>
    <property type="match status" value="1"/>
</dbReference>
<dbReference type="Proteomes" id="UP000012073">
    <property type="component" value="Unassembled WGS sequence"/>
</dbReference>
<organism evidence="2 3">
    <name type="scientific">Chondrus crispus</name>
    <name type="common">Carrageen Irish moss</name>
    <name type="synonym">Polymorpha crispa</name>
    <dbReference type="NCBI Taxonomy" id="2769"/>
    <lineage>
        <taxon>Eukaryota</taxon>
        <taxon>Rhodophyta</taxon>
        <taxon>Florideophyceae</taxon>
        <taxon>Rhodymeniophycidae</taxon>
        <taxon>Gigartinales</taxon>
        <taxon>Gigartinaceae</taxon>
        <taxon>Chondrus</taxon>
    </lineage>
</organism>
<feature type="compositionally biased region" description="Basic and acidic residues" evidence="1">
    <location>
        <begin position="16"/>
        <end position="35"/>
    </location>
</feature>
<dbReference type="InterPro" id="IPR038859">
    <property type="entry name" value="RHL1"/>
</dbReference>
<dbReference type="GO" id="GO:0042023">
    <property type="term" value="P:DNA endoreduplication"/>
    <property type="evidence" value="ECO:0007669"/>
    <property type="project" value="InterPro"/>
</dbReference>
<dbReference type="PANTHER" id="PTHR35698:SF2">
    <property type="entry name" value="DNA-BINDING PROTEIN RHL1"/>
    <property type="match status" value="1"/>
</dbReference>
<feature type="region of interest" description="Disordered" evidence="1">
    <location>
        <begin position="258"/>
        <end position="328"/>
    </location>
</feature>
<keyword evidence="3" id="KW-1185">Reference proteome</keyword>
<sequence length="328" mass="35186">MPARKSGKSSIPVTAEEERINAETTRLRSRAERRLLQKTAPGASTSAASIALRRCDGADIVKRNANRKKKYLFVFPGAASLPPGATVGSLSGLDTRTPTLDVDVPPHGRIRLLGSLVFPKNCFTAVKVPASKKKPVNVVDTFETLVVFSEWAWVGDPKKNPGGLPEPLPLVLKRPLEEGKALWKSCPSQDNELNTGPAIRKEKAGGGGVGKSKVNDAIVLDDDTDEAENVVDNVIELDDEDEDAGSWDQWESTFSTAAAQNVEPRSNPRRKRKRINYADEEEEDMDSIDGNAEGGSAGGSDESSGTPDTNDDDPGYTAEADLIGTAAF</sequence>
<proteinExistence type="predicted"/>
<dbReference type="GO" id="GO:0003677">
    <property type="term" value="F:DNA binding"/>
    <property type="evidence" value="ECO:0007669"/>
    <property type="project" value="InterPro"/>
</dbReference>
<evidence type="ECO:0000313" key="3">
    <source>
        <dbReference type="Proteomes" id="UP000012073"/>
    </source>
</evidence>
<dbReference type="KEGG" id="ccp:CHC_T00002354001"/>
<dbReference type="Gramene" id="CDF33558">
    <property type="protein sequence ID" value="CDF33558"/>
    <property type="gene ID" value="CHC_T00002354001"/>
</dbReference>
<dbReference type="EMBL" id="HG001649">
    <property type="protein sequence ID" value="CDF33558.1"/>
    <property type="molecule type" value="Genomic_DNA"/>
</dbReference>
<dbReference type="OrthoDB" id="568248at2759"/>
<name>R7Q6W6_CHOCR</name>
<reference evidence="3" key="1">
    <citation type="journal article" date="2013" name="Proc. Natl. Acad. Sci. U.S.A.">
        <title>Genome structure and metabolic features in the red seaweed Chondrus crispus shed light on evolution of the Archaeplastida.</title>
        <authorList>
            <person name="Collen J."/>
            <person name="Porcel B."/>
            <person name="Carre W."/>
            <person name="Ball S.G."/>
            <person name="Chaparro C."/>
            <person name="Tonon T."/>
            <person name="Barbeyron T."/>
            <person name="Michel G."/>
            <person name="Noel B."/>
            <person name="Valentin K."/>
            <person name="Elias M."/>
            <person name="Artiguenave F."/>
            <person name="Arun A."/>
            <person name="Aury J.M."/>
            <person name="Barbosa-Neto J.F."/>
            <person name="Bothwell J.H."/>
            <person name="Bouget F.Y."/>
            <person name="Brillet L."/>
            <person name="Cabello-Hurtado F."/>
            <person name="Capella-Gutierrez S."/>
            <person name="Charrier B."/>
            <person name="Cladiere L."/>
            <person name="Cock J.M."/>
            <person name="Coelho S.M."/>
            <person name="Colleoni C."/>
            <person name="Czjzek M."/>
            <person name="Da Silva C."/>
            <person name="Delage L."/>
            <person name="Denoeud F."/>
            <person name="Deschamps P."/>
            <person name="Dittami S.M."/>
            <person name="Gabaldon T."/>
            <person name="Gachon C.M."/>
            <person name="Groisillier A."/>
            <person name="Herve C."/>
            <person name="Jabbari K."/>
            <person name="Katinka M."/>
            <person name="Kloareg B."/>
            <person name="Kowalczyk N."/>
            <person name="Labadie K."/>
            <person name="Leblanc C."/>
            <person name="Lopez P.J."/>
            <person name="McLachlan D.H."/>
            <person name="Meslet-Cladiere L."/>
            <person name="Moustafa A."/>
            <person name="Nehr Z."/>
            <person name="Nyvall Collen P."/>
            <person name="Panaud O."/>
            <person name="Partensky F."/>
            <person name="Poulain J."/>
            <person name="Rensing S.A."/>
            <person name="Rousvoal S."/>
            <person name="Samson G."/>
            <person name="Symeonidi A."/>
            <person name="Weissenbach J."/>
            <person name="Zambounis A."/>
            <person name="Wincker P."/>
            <person name="Boyen C."/>
        </authorList>
    </citation>
    <scope>NUCLEOTIDE SEQUENCE [LARGE SCALE GENOMIC DNA]</scope>
    <source>
        <strain evidence="3">cv. Stackhouse</strain>
    </source>
</reference>
<gene>
    <name evidence="2" type="ORF">CHC_T00002354001</name>
</gene>
<feature type="compositionally biased region" description="Acidic residues" evidence="1">
    <location>
        <begin position="278"/>
        <end position="287"/>
    </location>
</feature>
<dbReference type="RefSeq" id="XP_005713361.1">
    <property type="nucleotide sequence ID" value="XM_005713304.1"/>
</dbReference>
<evidence type="ECO:0000313" key="2">
    <source>
        <dbReference type="EMBL" id="CDF33558.1"/>
    </source>
</evidence>
<dbReference type="AlphaFoldDB" id="R7Q6W6"/>
<dbReference type="GeneID" id="17321072"/>
<feature type="region of interest" description="Disordered" evidence="1">
    <location>
        <begin position="1"/>
        <end position="40"/>
    </location>
</feature>